<evidence type="ECO:0000256" key="6">
    <source>
        <dbReference type="SAM" id="Phobius"/>
    </source>
</evidence>
<evidence type="ECO:0000256" key="1">
    <source>
        <dbReference type="ARBA" id="ARBA00004613"/>
    </source>
</evidence>
<proteinExistence type="inferred from homology"/>
<keyword evidence="6" id="KW-1133">Transmembrane helix</keyword>
<dbReference type="EMBL" id="BDDD01007711">
    <property type="protein sequence ID" value="GAV91615.1"/>
    <property type="molecule type" value="Genomic_DNA"/>
</dbReference>
<dbReference type="AlphaFoldDB" id="A0A1Q3DGS7"/>
<accession>A0A1Q3DGS7</accession>
<reference evidence="9" key="1">
    <citation type="submission" date="2016-04" db="EMBL/GenBank/DDBJ databases">
        <title>Cephalotus genome sequencing.</title>
        <authorList>
            <person name="Fukushima K."/>
            <person name="Hasebe M."/>
            <person name="Fang X."/>
        </authorList>
    </citation>
    <scope>NUCLEOTIDE SEQUENCE [LARGE SCALE GENOMIC DNA]</scope>
    <source>
        <strain evidence="9">cv. St1</strain>
    </source>
</reference>
<comment type="caution">
    <text evidence="8">The sequence shown here is derived from an EMBL/GenBank/DDBJ whole genome shotgun (WGS) entry which is preliminary data.</text>
</comment>
<comment type="subcellular location">
    <subcellularLocation>
        <location evidence="1">Secreted</location>
    </subcellularLocation>
</comment>
<keyword evidence="4" id="KW-0964">Secreted</keyword>
<organism evidence="8 9">
    <name type="scientific">Cephalotus follicularis</name>
    <name type="common">Albany pitcher plant</name>
    <dbReference type="NCBI Taxonomy" id="3775"/>
    <lineage>
        <taxon>Eukaryota</taxon>
        <taxon>Viridiplantae</taxon>
        <taxon>Streptophyta</taxon>
        <taxon>Embryophyta</taxon>
        <taxon>Tracheophyta</taxon>
        <taxon>Spermatophyta</taxon>
        <taxon>Magnoliopsida</taxon>
        <taxon>eudicotyledons</taxon>
        <taxon>Gunneridae</taxon>
        <taxon>Pentapetalae</taxon>
        <taxon>rosids</taxon>
        <taxon>fabids</taxon>
        <taxon>Oxalidales</taxon>
        <taxon>Cephalotaceae</taxon>
        <taxon>Cephalotus</taxon>
    </lineage>
</organism>
<comment type="similarity">
    <text evidence="2">Belongs to the plant self-incompatibility (S1) protein family.</text>
</comment>
<name>A0A1Q3DGS7_CEPFO</name>
<dbReference type="GO" id="GO:0060320">
    <property type="term" value="P:rejection of self pollen"/>
    <property type="evidence" value="ECO:0007669"/>
    <property type="project" value="UniProtKB-KW"/>
</dbReference>
<feature type="signal peptide" evidence="7">
    <location>
        <begin position="1"/>
        <end position="24"/>
    </location>
</feature>
<dbReference type="Proteomes" id="UP000187406">
    <property type="component" value="Unassembled WGS sequence"/>
</dbReference>
<keyword evidence="3" id="KW-0713">Self-incompatibility</keyword>
<evidence type="ECO:0000256" key="7">
    <source>
        <dbReference type="SAM" id="SignalP"/>
    </source>
</evidence>
<dbReference type="GO" id="GO:0005576">
    <property type="term" value="C:extracellular region"/>
    <property type="evidence" value="ECO:0007669"/>
    <property type="project" value="UniProtKB-SubCell"/>
</dbReference>
<feature type="chain" id="PRO_5043691389" evidence="7">
    <location>
        <begin position="25"/>
        <end position="99"/>
    </location>
</feature>
<sequence>MARKNNNNVLFLAVLFCLFFFGESSNPYAYKVKVNVTNTMQSQVTIHYKSKDNDDLGVHVLSHDNSYGWGFGVNVLKTTLFFFVVSLLNMVERMVCMVS</sequence>
<dbReference type="InParanoid" id="A0A1Q3DGS7"/>
<evidence type="ECO:0000313" key="8">
    <source>
        <dbReference type="EMBL" id="GAV91615.1"/>
    </source>
</evidence>
<evidence type="ECO:0000256" key="4">
    <source>
        <dbReference type="ARBA" id="ARBA00022525"/>
    </source>
</evidence>
<dbReference type="InterPro" id="IPR010264">
    <property type="entry name" value="Self-incomp_S1"/>
</dbReference>
<keyword evidence="9" id="KW-1185">Reference proteome</keyword>
<dbReference type="Pfam" id="PF05938">
    <property type="entry name" value="Self-incomp_S1"/>
    <property type="match status" value="1"/>
</dbReference>
<protein>
    <submittedName>
        <fullName evidence="8">Self-incomp_S1 domain-containing protein</fullName>
    </submittedName>
</protein>
<evidence type="ECO:0000313" key="9">
    <source>
        <dbReference type="Proteomes" id="UP000187406"/>
    </source>
</evidence>
<dbReference type="OrthoDB" id="1933876at2759"/>
<keyword evidence="5 7" id="KW-0732">Signal</keyword>
<keyword evidence="6" id="KW-0812">Transmembrane</keyword>
<evidence type="ECO:0000256" key="2">
    <source>
        <dbReference type="ARBA" id="ARBA00005581"/>
    </source>
</evidence>
<evidence type="ECO:0000256" key="3">
    <source>
        <dbReference type="ARBA" id="ARBA00022471"/>
    </source>
</evidence>
<keyword evidence="6" id="KW-0472">Membrane</keyword>
<evidence type="ECO:0000256" key="5">
    <source>
        <dbReference type="ARBA" id="ARBA00022729"/>
    </source>
</evidence>
<gene>
    <name evidence="8" type="ORF">CFOL_v3_35007</name>
</gene>
<feature type="transmembrane region" description="Helical" evidence="6">
    <location>
        <begin position="67"/>
        <end position="91"/>
    </location>
</feature>